<accession>A0A2H0W3I7</accession>
<dbReference type="EMBL" id="PEZY01000012">
    <property type="protein sequence ID" value="PIS05928.1"/>
    <property type="molecule type" value="Genomic_DNA"/>
</dbReference>
<comment type="caution">
    <text evidence="1">The sequence shown here is derived from an EMBL/GenBank/DDBJ whole genome shotgun (WGS) entry which is preliminary data.</text>
</comment>
<protein>
    <submittedName>
        <fullName evidence="1">Uncharacterized protein</fullName>
    </submittedName>
</protein>
<reference evidence="2" key="1">
    <citation type="submission" date="2017-09" db="EMBL/GenBank/DDBJ databases">
        <title>Depth-based differentiation of microbial function through sediment-hosted aquifers and enrichment of novel symbionts in the deep terrestrial subsurface.</title>
        <authorList>
            <person name="Probst A.J."/>
            <person name="Ladd B."/>
            <person name="Jarett J.K."/>
            <person name="Geller-Mcgrath D.E."/>
            <person name="Sieber C.M.K."/>
            <person name="Emerson J.B."/>
            <person name="Anantharaman K."/>
            <person name="Thomas B.C."/>
            <person name="Malmstrom R."/>
            <person name="Stieglmeier M."/>
            <person name="Klingl A."/>
            <person name="Woyke T."/>
            <person name="Ryan C.M."/>
            <person name="Banfield J.F."/>
        </authorList>
    </citation>
    <scope>NUCLEOTIDE SEQUENCE [LARGE SCALE GENOMIC DNA]</scope>
</reference>
<evidence type="ECO:0000313" key="1">
    <source>
        <dbReference type="EMBL" id="PIS05928.1"/>
    </source>
</evidence>
<dbReference type="AlphaFoldDB" id="A0A2H0W3I7"/>
<evidence type="ECO:0000313" key="2">
    <source>
        <dbReference type="Proteomes" id="UP000229056"/>
    </source>
</evidence>
<name>A0A2H0W3I7_9BACT</name>
<gene>
    <name evidence="1" type="ORF">COT80_04130</name>
</gene>
<proteinExistence type="predicted"/>
<dbReference type="Proteomes" id="UP000229056">
    <property type="component" value="Unassembled WGS sequence"/>
</dbReference>
<organism evidence="1 2">
    <name type="scientific">Candidatus Buchananbacteria bacterium CG10_big_fil_rev_8_21_14_0_10_33_19</name>
    <dbReference type="NCBI Taxonomy" id="1974525"/>
    <lineage>
        <taxon>Bacteria</taxon>
        <taxon>Candidatus Buchananiibacteriota</taxon>
    </lineage>
</organism>
<sequence length="145" mass="16561">MLKIAQEADCQSILINNKWFQGEIHIDNRATIFPFQLIILNEFIDQIIAQANEVTGINLNFNIVISGDPKESNFAVDLFAFLDGIVINDQNIFNNPFSAIHWGLSTIVTTMSQLYDGLLNQLPTDFFEQELNYEAMEYIEKPTIN</sequence>